<evidence type="ECO:0000313" key="3">
    <source>
        <dbReference type="Proteomes" id="UP001500748"/>
    </source>
</evidence>
<gene>
    <name evidence="2" type="ORF">GCM10022423_36950</name>
</gene>
<evidence type="ECO:0000256" key="1">
    <source>
        <dbReference type="SAM" id="SignalP"/>
    </source>
</evidence>
<sequence length="316" mass="33646">MKKVLYFLTLGLALGFSSCSNDDDVLTVDNANSALKNSKSITSKTAVTDPSIGTTTTLNLTSSLLSSGTTTTGGKYWENTYVSNTNLSVDIFTFSHTATSVGYNYWDGFIVSNVNDITNYGSGAGPGGSDGWVPHQWGTMAGSGAGTASTITPGTPGTTGDPYIVAYWSSYLDPASPQGTTFSESSFSNWIKVGNTGSYEVLGLKINIHPWPYYGCLYGDGFTQPFASGDHFELLIYGVDDNGLITNPITHTLADYTGSSLVMPTGWVDVSASELAKLGDVQYIVFQMASTDSDPMYGMNTAAYFCLDKLSVKRSF</sequence>
<feature type="signal peptide" evidence="1">
    <location>
        <begin position="1"/>
        <end position="22"/>
    </location>
</feature>
<evidence type="ECO:0000313" key="2">
    <source>
        <dbReference type="EMBL" id="GAA3777914.1"/>
    </source>
</evidence>
<dbReference type="RefSeq" id="WP_345146138.1">
    <property type="nucleotide sequence ID" value="NZ_BAABDU010000006.1"/>
</dbReference>
<dbReference type="InterPro" id="IPR027828">
    <property type="entry name" value="DUF4465"/>
</dbReference>
<dbReference type="Gene3D" id="2.60.120.1350">
    <property type="entry name" value="Protein of unknown function DUF4465"/>
    <property type="match status" value="1"/>
</dbReference>
<dbReference type="Pfam" id="PF14717">
    <property type="entry name" value="DUF4465"/>
    <property type="match status" value="1"/>
</dbReference>
<reference evidence="3" key="1">
    <citation type="journal article" date="2019" name="Int. J. Syst. Evol. Microbiol.">
        <title>The Global Catalogue of Microorganisms (GCM) 10K type strain sequencing project: providing services to taxonomists for standard genome sequencing and annotation.</title>
        <authorList>
            <consortium name="The Broad Institute Genomics Platform"/>
            <consortium name="The Broad Institute Genome Sequencing Center for Infectious Disease"/>
            <person name="Wu L."/>
            <person name="Ma J."/>
        </authorList>
    </citation>
    <scope>NUCLEOTIDE SEQUENCE [LARGE SCALE GENOMIC DNA]</scope>
    <source>
        <strain evidence="3">JCM 17337</strain>
    </source>
</reference>
<keyword evidence="3" id="KW-1185">Reference proteome</keyword>
<name>A0ABP7GY55_9FLAO</name>
<keyword evidence="1" id="KW-0732">Signal</keyword>
<dbReference type="PROSITE" id="PS51257">
    <property type="entry name" value="PROKAR_LIPOPROTEIN"/>
    <property type="match status" value="1"/>
</dbReference>
<organism evidence="2 3">
    <name type="scientific">Flavobacterium ginsengiterrae</name>
    <dbReference type="NCBI Taxonomy" id="871695"/>
    <lineage>
        <taxon>Bacteria</taxon>
        <taxon>Pseudomonadati</taxon>
        <taxon>Bacteroidota</taxon>
        <taxon>Flavobacteriia</taxon>
        <taxon>Flavobacteriales</taxon>
        <taxon>Flavobacteriaceae</taxon>
        <taxon>Flavobacterium</taxon>
    </lineage>
</organism>
<dbReference type="EMBL" id="BAABDU010000006">
    <property type="protein sequence ID" value="GAA3777914.1"/>
    <property type="molecule type" value="Genomic_DNA"/>
</dbReference>
<evidence type="ECO:0008006" key="4">
    <source>
        <dbReference type="Google" id="ProtNLM"/>
    </source>
</evidence>
<proteinExistence type="predicted"/>
<protein>
    <recommendedName>
        <fullName evidence="4">DUF4465 domain-containing protein</fullName>
    </recommendedName>
</protein>
<accession>A0ABP7GY55</accession>
<dbReference type="Proteomes" id="UP001500748">
    <property type="component" value="Unassembled WGS sequence"/>
</dbReference>
<feature type="chain" id="PRO_5045195495" description="DUF4465 domain-containing protein" evidence="1">
    <location>
        <begin position="23"/>
        <end position="316"/>
    </location>
</feature>
<comment type="caution">
    <text evidence="2">The sequence shown here is derived from an EMBL/GenBank/DDBJ whole genome shotgun (WGS) entry which is preliminary data.</text>
</comment>